<sequence length="470" mass="54013">MGAQCLLQQANGILANHSVYTGIRKEYQWTDSDSILHVILFDVQQSRDEAIKDSQSVFGKYKPVALKVKPVKATLPQEFHVQRMITGDPLKDMLELPTNPSDFVESERYNKERKGIIDKNLEGFLWLEERKLIHELMKLQEKAFTWEPSEGGNFRTNFFPPVKFPVLPHVPWVERNIPIPPGIYAEICKIIKDKIDAGVYEPSSSSYRSKWFCVLKKDGKSLQLVHSLELLNRVTIQYSGVPPATTEVANHFAGHACLGLLDIWVGYDERLIDEESRDLTTFQTLFGLHRLVKLPMGWTNSVLIFHDDVCYIFRDEIPHVTMPYVDDVSCWGPPLQYKQLDGSFETILENPGIRRFIWEHLNNMNWLCQRLKYVSRTFSGPKAFLCIKQGVVLGYQVGPEGHEVNKKFAKVVLDWDPESFKGKSNIKLLLETAVQLRMFIRDYAKITKPLNKISSAKAIFHMGDEEKQAV</sequence>
<name>V2WMG5_MONRO</name>
<dbReference type="Proteomes" id="UP000017559">
    <property type="component" value="Unassembled WGS sequence"/>
</dbReference>
<dbReference type="InterPro" id="IPR043502">
    <property type="entry name" value="DNA/RNA_pol_sf"/>
</dbReference>
<organism evidence="1 2">
    <name type="scientific">Moniliophthora roreri (strain MCA 2997)</name>
    <name type="common">Cocoa frosty pod rot fungus</name>
    <name type="synonym">Crinipellis roreri</name>
    <dbReference type="NCBI Taxonomy" id="1381753"/>
    <lineage>
        <taxon>Eukaryota</taxon>
        <taxon>Fungi</taxon>
        <taxon>Dikarya</taxon>
        <taxon>Basidiomycota</taxon>
        <taxon>Agaricomycotina</taxon>
        <taxon>Agaricomycetes</taxon>
        <taxon>Agaricomycetidae</taxon>
        <taxon>Agaricales</taxon>
        <taxon>Marasmiineae</taxon>
        <taxon>Marasmiaceae</taxon>
        <taxon>Moniliophthora</taxon>
    </lineage>
</organism>
<keyword evidence="2" id="KW-1185">Reference proteome</keyword>
<comment type="caution">
    <text evidence="1">The sequence shown here is derived from an EMBL/GenBank/DDBJ whole genome shotgun (WGS) entry which is preliminary data.</text>
</comment>
<dbReference type="PANTHER" id="PTHR33064">
    <property type="entry name" value="POL PROTEIN"/>
    <property type="match status" value="1"/>
</dbReference>
<proteinExistence type="predicted"/>
<dbReference type="Gene3D" id="3.30.70.270">
    <property type="match status" value="1"/>
</dbReference>
<dbReference type="SUPFAM" id="SSF56672">
    <property type="entry name" value="DNA/RNA polymerases"/>
    <property type="match status" value="1"/>
</dbReference>
<reference evidence="1 2" key="1">
    <citation type="journal article" date="2014" name="BMC Genomics">
        <title>Genome and secretome analysis of the hemibiotrophic fungal pathogen, Moniliophthora roreri, which causes frosty pod rot disease of cacao: mechanisms of the biotrophic and necrotrophic phases.</title>
        <authorList>
            <person name="Meinhardt L.W."/>
            <person name="Costa G.G.L."/>
            <person name="Thomazella D.P.T."/>
            <person name="Teixeira P.J.P.L."/>
            <person name="Carazzolle M.F."/>
            <person name="Schuster S.C."/>
            <person name="Carlson J.E."/>
            <person name="Guiltinan M.J."/>
            <person name="Mieczkowski P."/>
            <person name="Farmer A."/>
            <person name="Ramaraj T."/>
            <person name="Crozier J."/>
            <person name="Davis R.E."/>
            <person name="Shao J."/>
            <person name="Melnick R.L."/>
            <person name="Pereira G.A.G."/>
            <person name="Bailey B.A."/>
        </authorList>
    </citation>
    <scope>NUCLEOTIDE SEQUENCE [LARGE SCALE GENOMIC DNA]</scope>
    <source>
        <strain evidence="1 2">MCA 2997</strain>
    </source>
</reference>
<gene>
    <name evidence="1" type="ORF">Moror_16562</name>
</gene>
<dbReference type="EMBL" id="AWSO01002488">
    <property type="protein sequence ID" value="ESK81405.1"/>
    <property type="molecule type" value="Genomic_DNA"/>
</dbReference>
<dbReference type="HOGENOM" id="CLU_615440_0_0_1"/>
<dbReference type="AlphaFoldDB" id="V2WMG5"/>
<dbReference type="PANTHER" id="PTHR33064:SF37">
    <property type="entry name" value="RIBONUCLEASE H"/>
    <property type="match status" value="1"/>
</dbReference>
<dbReference type="InterPro" id="IPR051320">
    <property type="entry name" value="Viral_Replic_Matur_Polypro"/>
</dbReference>
<dbReference type="Gene3D" id="3.10.10.10">
    <property type="entry name" value="HIV Type 1 Reverse Transcriptase, subunit A, domain 1"/>
    <property type="match status" value="1"/>
</dbReference>
<evidence type="ECO:0000313" key="1">
    <source>
        <dbReference type="EMBL" id="ESK81405.1"/>
    </source>
</evidence>
<protein>
    <submittedName>
        <fullName evidence="1">Polyprotein</fullName>
    </submittedName>
</protein>
<dbReference type="OrthoDB" id="5599163at2759"/>
<dbReference type="InterPro" id="IPR043128">
    <property type="entry name" value="Rev_trsase/Diguanyl_cyclase"/>
</dbReference>
<dbReference type="KEGG" id="mrr:Moror_16562"/>
<accession>V2WMG5</accession>
<evidence type="ECO:0000313" key="2">
    <source>
        <dbReference type="Proteomes" id="UP000017559"/>
    </source>
</evidence>
<dbReference type="CDD" id="cd01647">
    <property type="entry name" value="RT_LTR"/>
    <property type="match status" value="1"/>
</dbReference>